<keyword evidence="8" id="KW-1185">Reference proteome</keyword>
<evidence type="ECO:0000256" key="3">
    <source>
        <dbReference type="ARBA" id="ARBA00022827"/>
    </source>
</evidence>
<feature type="chain" id="PRO_5002163090" description="FAD-binding PCMH-type domain-containing protein" evidence="5">
    <location>
        <begin position="19"/>
        <end position="521"/>
    </location>
</feature>
<gene>
    <name evidence="7" type="ORF">OIDMADRAFT_155290</name>
</gene>
<dbReference type="InterPro" id="IPR016167">
    <property type="entry name" value="FAD-bd_PCMH_sub1"/>
</dbReference>
<dbReference type="OrthoDB" id="2151789at2759"/>
<protein>
    <recommendedName>
        <fullName evidence="6">FAD-binding PCMH-type domain-containing protein</fullName>
    </recommendedName>
</protein>
<comment type="similarity">
    <text evidence="1">Belongs to the oxygen-dependent FAD-linked oxidoreductase family.</text>
</comment>
<dbReference type="InParanoid" id="A0A0C3D4S0"/>
<dbReference type="GO" id="GO:0016491">
    <property type="term" value="F:oxidoreductase activity"/>
    <property type="evidence" value="ECO:0007669"/>
    <property type="project" value="UniProtKB-KW"/>
</dbReference>
<dbReference type="InterPro" id="IPR050416">
    <property type="entry name" value="FAD-linked_Oxidoreductase"/>
</dbReference>
<reference evidence="8" key="2">
    <citation type="submission" date="2015-01" db="EMBL/GenBank/DDBJ databases">
        <title>Evolutionary Origins and Diversification of the Mycorrhizal Mutualists.</title>
        <authorList>
            <consortium name="DOE Joint Genome Institute"/>
            <consortium name="Mycorrhizal Genomics Consortium"/>
            <person name="Kohler A."/>
            <person name="Kuo A."/>
            <person name="Nagy L.G."/>
            <person name="Floudas D."/>
            <person name="Copeland A."/>
            <person name="Barry K.W."/>
            <person name="Cichocki N."/>
            <person name="Veneault-Fourrey C."/>
            <person name="LaButti K."/>
            <person name="Lindquist E.A."/>
            <person name="Lipzen A."/>
            <person name="Lundell T."/>
            <person name="Morin E."/>
            <person name="Murat C."/>
            <person name="Riley R."/>
            <person name="Ohm R."/>
            <person name="Sun H."/>
            <person name="Tunlid A."/>
            <person name="Henrissat B."/>
            <person name="Grigoriev I.V."/>
            <person name="Hibbett D.S."/>
            <person name="Martin F."/>
        </authorList>
    </citation>
    <scope>NUCLEOTIDE SEQUENCE [LARGE SCALE GENOMIC DNA]</scope>
    <source>
        <strain evidence="8">Zn</strain>
    </source>
</reference>
<accession>A0A0C3D4S0</accession>
<feature type="signal peptide" evidence="5">
    <location>
        <begin position="1"/>
        <end position="18"/>
    </location>
</feature>
<dbReference type="InterPro" id="IPR016166">
    <property type="entry name" value="FAD-bd_PCMH"/>
</dbReference>
<keyword evidence="2" id="KW-0285">Flavoprotein</keyword>
<dbReference type="GO" id="GO:0071949">
    <property type="term" value="F:FAD binding"/>
    <property type="evidence" value="ECO:0007669"/>
    <property type="project" value="InterPro"/>
</dbReference>
<dbReference type="PROSITE" id="PS51387">
    <property type="entry name" value="FAD_PCMH"/>
    <property type="match status" value="1"/>
</dbReference>
<dbReference type="SUPFAM" id="SSF56176">
    <property type="entry name" value="FAD-binding/transporter-associated domain-like"/>
    <property type="match status" value="1"/>
</dbReference>
<dbReference type="EMBL" id="KN832871">
    <property type="protein sequence ID" value="KIN06284.1"/>
    <property type="molecule type" value="Genomic_DNA"/>
</dbReference>
<dbReference type="InterPro" id="IPR036318">
    <property type="entry name" value="FAD-bd_PCMH-like_sf"/>
</dbReference>
<keyword evidence="3" id="KW-0274">FAD</keyword>
<evidence type="ECO:0000256" key="1">
    <source>
        <dbReference type="ARBA" id="ARBA00005466"/>
    </source>
</evidence>
<dbReference type="Gene3D" id="3.30.43.10">
    <property type="entry name" value="Uridine Diphospho-n-acetylenolpyruvylglucosamine Reductase, domain 2"/>
    <property type="match status" value="1"/>
</dbReference>
<evidence type="ECO:0000313" key="8">
    <source>
        <dbReference type="Proteomes" id="UP000054321"/>
    </source>
</evidence>
<dbReference type="Gene3D" id="3.30.465.10">
    <property type="match status" value="1"/>
</dbReference>
<dbReference type="Pfam" id="PF01565">
    <property type="entry name" value="FAD_binding_4"/>
    <property type="match status" value="1"/>
</dbReference>
<dbReference type="Proteomes" id="UP000054321">
    <property type="component" value="Unassembled WGS sequence"/>
</dbReference>
<dbReference type="AlphaFoldDB" id="A0A0C3D4S0"/>
<dbReference type="STRING" id="913774.A0A0C3D4S0"/>
<dbReference type="PANTHER" id="PTHR42973:SF13">
    <property type="entry name" value="FAD-BINDING PCMH-TYPE DOMAIN-CONTAINING PROTEIN"/>
    <property type="match status" value="1"/>
</dbReference>
<feature type="domain" description="FAD-binding PCMH-type" evidence="6">
    <location>
        <begin position="64"/>
        <end position="236"/>
    </location>
</feature>
<evidence type="ECO:0000313" key="7">
    <source>
        <dbReference type="EMBL" id="KIN06284.1"/>
    </source>
</evidence>
<name>A0A0C3D4S0_OIDMZ</name>
<sequence>MFANACLVLPVAFPIAAAATISLAAKAACAAIAAEGIETLTSWADWLNEEYITAQSHYWSAANADLIPACVVFPTNAYDVSAVVTALLNEPCVSFAVKSGGHNPNVGYSSVDGGVLISMSNISSTVLSEDQKIAEIGTGSRWLEAAQALEPYNLTVVSGRLGDVGVGGLTLGGGLSFLSTQYGLACDNVVNYEVVLADASIINANATSNPDLFWALKGGGNQFGIVTTFTMKTHPIGKVWGGLRFYSGEYAETILNATHDFNTNFKDPKAALIVTGDITIESLVELFAVFFFYDGETPPPGIFDTFNALPALIDNAKVQTYSELLNGDDNANLYGLRYLIRGTTLPNLPGTTGQSLYNGHYAQWKEYVMTQGVLNPGFIFSIAFQPMPYLIPAQSVAAGGNALGMTPESGDHMWMEYDISWLTSLADDTAHSMSMNITATVEEWAKTNFAGILPSHYKGPTDHAGLENAEYTAIFMNDAMYDQLPLQSYDNNGYARLTAIQRAVDPDGFFSTRTGGFKLGV</sequence>
<evidence type="ECO:0000259" key="6">
    <source>
        <dbReference type="PROSITE" id="PS51387"/>
    </source>
</evidence>
<dbReference type="HOGENOM" id="CLU_018354_1_2_1"/>
<dbReference type="Gene3D" id="3.40.462.20">
    <property type="match status" value="1"/>
</dbReference>
<organism evidence="7 8">
    <name type="scientific">Oidiodendron maius (strain Zn)</name>
    <dbReference type="NCBI Taxonomy" id="913774"/>
    <lineage>
        <taxon>Eukaryota</taxon>
        <taxon>Fungi</taxon>
        <taxon>Dikarya</taxon>
        <taxon>Ascomycota</taxon>
        <taxon>Pezizomycotina</taxon>
        <taxon>Leotiomycetes</taxon>
        <taxon>Leotiomycetes incertae sedis</taxon>
        <taxon>Myxotrichaceae</taxon>
        <taxon>Oidiodendron</taxon>
    </lineage>
</organism>
<dbReference type="InterPro" id="IPR016169">
    <property type="entry name" value="FAD-bd_PCMH_sub2"/>
</dbReference>
<keyword evidence="4" id="KW-0560">Oxidoreductase</keyword>
<dbReference type="PANTHER" id="PTHR42973">
    <property type="entry name" value="BINDING OXIDOREDUCTASE, PUTATIVE (AFU_ORTHOLOGUE AFUA_1G17690)-RELATED"/>
    <property type="match status" value="1"/>
</dbReference>
<evidence type="ECO:0000256" key="5">
    <source>
        <dbReference type="SAM" id="SignalP"/>
    </source>
</evidence>
<evidence type="ECO:0000256" key="4">
    <source>
        <dbReference type="ARBA" id="ARBA00023002"/>
    </source>
</evidence>
<dbReference type="InterPro" id="IPR006094">
    <property type="entry name" value="Oxid_FAD_bind_N"/>
</dbReference>
<reference evidence="7 8" key="1">
    <citation type="submission" date="2014-04" db="EMBL/GenBank/DDBJ databases">
        <authorList>
            <consortium name="DOE Joint Genome Institute"/>
            <person name="Kuo A."/>
            <person name="Martino E."/>
            <person name="Perotto S."/>
            <person name="Kohler A."/>
            <person name="Nagy L.G."/>
            <person name="Floudas D."/>
            <person name="Copeland A."/>
            <person name="Barry K.W."/>
            <person name="Cichocki N."/>
            <person name="Veneault-Fourrey C."/>
            <person name="LaButti K."/>
            <person name="Lindquist E.A."/>
            <person name="Lipzen A."/>
            <person name="Lundell T."/>
            <person name="Morin E."/>
            <person name="Murat C."/>
            <person name="Sun H."/>
            <person name="Tunlid A."/>
            <person name="Henrissat B."/>
            <person name="Grigoriev I.V."/>
            <person name="Hibbett D.S."/>
            <person name="Martin F."/>
            <person name="Nordberg H.P."/>
            <person name="Cantor M.N."/>
            <person name="Hua S.X."/>
        </authorList>
    </citation>
    <scope>NUCLEOTIDE SEQUENCE [LARGE SCALE GENOMIC DNA]</scope>
    <source>
        <strain evidence="7 8">Zn</strain>
    </source>
</reference>
<keyword evidence="5" id="KW-0732">Signal</keyword>
<proteinExistence type="inferred from homology"/>
<evidence type="ECO:0000256" key="2">
    <source>
        <dbReference type="ARBA" id="ARBA00022630"/>
    </source>
</evidence>